<feature type="domain" description="HNH nuclease" evidence="1">
    <location>
        <begin position="403"/>
        <end position="452"/>
    </location>
</feature>
<dbReference type="Pfam" id="PF13391">
    <property type="entry name" value="HNH_2"/>
    <property type="match status" value="1"/>
</dbReference>
<organism evidence="2 3">
    <name type="scientific">Moraxella caprae</name>
    <dbReference type="NCBI Taxonomy" id="90240"/>
    <lineage>
        <taxon>Bacteria</taxon>
        <taxon>Pseudomonadati</taxon>
        <taxon>Pseudomonadota</taxon>
        <taxon>Gammaproteobacteria</taxon>
        <taxon>Moraxellales</taxon>
        <taxon>Moraxellaceae</taxon>
        <taxon>Moraxella</taxon>
    </lineage>
</organism>
<name>A0A378QWJ0_9GAMM</name>
<evidence type="ECO:0000259" key="1">
    <source>
        <dbReference type="Pfam" id="PF13391"/>
    </source>
</evidence>
<gene>
    <name evidence="2" type="ORF">NCTC12877_00083</name>
</gene>
<dbReference type="RefSeq" id="WP_029103780.1">
    <property type="nucleotide sequence ID" value="NZ_UGQB01000004.1"/>
</dbReference>
<dbReference type="AlphaFoldDB" id="A0A378QWJ0"/>
<dbReference type="InterPro" id="IPR003615">
    <property type="entry name" value="HNH_nuc"/>
</dbReference>
<protein>
    <recommendedName>
        <fullName evidence="1">HNH nuclease domain-containing protein</fullName>
    </recommendedName>
</protein>
<evidence type="ECO:0000313" key="3">
    <source>
        <dbReference type="Proteomes" id="UP000254065"/>
    </source>
</evidence>
<dbReference type="EMBL" id="UGQB01000004">
    <property type="protein sequence ID" value="STZ07128.1"/>
    <property type="molecule type" value="Genomic_DNA"/>
</dbReference>
<sequence>MGGLGSFAGCLLKELQSIKVGFAINGSDKSWSFLLSSLVNKKDQYEVNLNLGLDEYNKVQVKIHLSEFILKTLYRINGSNLSLPKTNQYTDKIRDLSTFLIRSSDNDFKPTEDLISHINKMNDYANSLSLEYLIEIVDIASQDVDKYIYIYNILLKKKLLDETVKCLDFLRFNNQNFTFAHQANSVEYVFNAQTNNYYAKGFEEKLEVLECQENIPNTTEGTSGSNHMIADNGGCLENKQPIHSTNEYLITEKQSVQDAEDCDANGKFTDNSSMVAPKHSILTSNMLLPERIKYFHSLNNGELKEIWSRKEDFFIFAEDAAIVLSLIRLNEGIDRVIKPYTDLINFDIITRLDLPNIASKKTNKTIEFKIDRKDTRVKKTGVIVVRPKQANFRAELIKLWKCCPITGCDILDILDAAHIYPYRGEKDNQISNGILLRTDIHKLFDRYLLSINPTNFTVYLSKTITDPHYTQYNGKVLKNCDGLSLEALRYHWMYFENPNF</sequence>
<dbReference type="OrthoDB" id="529575at2"/>
<keyword evidence="3" id="KW-1185">Reference proteome</keyword>
<reference evidence="2 3" key="1">
    <citation type="submission" date="2018-06" db="EMBL/GenBank/DDBJ databases">
        <authorList>
            <consortium name="Pathogen Informatics"/>
            <person name="Doyle S."/>
        </authorList>
    </citation>
    <scope>NUCLEOTIDE SEQUENCE [LARGE SCALE GENOMIC DNA]</scope>
    <source>
        <strain evidence="2 3">NCTC12877</strain>
    </source>
</reference>
<proteinExistence type="predicted"/>
<accession>A0A378QWJ0</accession>
<evidence type="ECO:0000313" key="2">
    <source>
        <dbReference type="EMBL" id="STZ07128.1"/>
    </source>
</evidence>
<dbReference type="Proteomes" id="UP000254065">
    <property type="component" value="Unassembled WGS sequence"/>
</dbReference>